<dbReference type="PROSITE" id="PS51257">
    <property type="entry name" value="PROKAR_LIPOPROTEIN"/>
    <property type="match status" value="1"/>
</dbReference>
<keyword evidence="2" id="KW-1185">Reference proteome</keyword>
<protein>
    <recommendedName>
        <fullName evidence="3">Lipoprotein</fullName>
    </recommendedName>
</protein>
<name>A0ABT0GMI0_9GAMM</name>
<dbReference type="Proteomes" id="UP001431449">
    <property type="component" value="Unassembled WGS sequence"/>
</dbReference>
<organism evidence="1 2">
    <name type="scientific">Pseudomarimonas salicorniae</name>
    <dbReference type="NCBI Taxonomy" id="2933270"/>
    <lineage>
        <taxon>Bacteria</taxon>
        <taxon>Pseudomonadati</taxon>
        <taxon>Pseudomonadota</taxon>
        <taxon>Gammaproteobacteria</taxon>
        <taxon>Lysobacterales</taxon>
        <taxon>Lysobacteraceae</taxon>
        <taxon>Pseudomarimonas</taxon>
    </lineage>
</organism>
<sequence>MSPTRILLLCAALLAAGCVDREAQQRERAAQMQARAEAAAREGAAQVDAVIRDGKIEIAHAYAVDVVSRYGNTEAGRALAARLPELEKQAGAIAEARRLDNLWTYHKVDDAEAGGMVYTAYIHGVSRGAGSAPQVRLVIRRHPSWGQSIYLLMDSGGDFACNDECRIPLTVDDGEPRQILISRAKDNVPPAVFIEEDRKVLPIIEKARRLTIDLPLAGGSSRDFVFEVSALKMDELGPPPKGK</sequence>
<reference evidence="1" key="1">
    <citation type="submission" date="2022-04" db="EMBL/GenBank/DDBJ databases">
        <title>Lysobacter sp. CAU 1642 isolated from sea sand.</title>
        <authorList>
            <person name="Kim W."/>
        </authorList>
    </citation>
    <scope>NUCLEOTIDE SEQUENCE</scope>
    <source>
        <strain evidence="1">CAU 1642</strain>
    </source>
</reference>
<proteinExistence type="predicted"/>
<evidence type="ECO:0000313" key="2">
    <source>
        <dbReference type="Proteomes" id="UP001431449"/>
    </source>
</evidence>
<dbReference type="RefSeq" id="WP_248211614.1">
    <property type="nucleotide sequence ID" value="NZ_JALNMH010000022.1"/>
</dbReference>
<evidence type="ECO:0008006" key="3">
    <source>
        <dbReference type="Google" id="ProtNLM"/>
    </source>
</evidence>
<evidence type="ECO:0000313" key="1">
    <source>
        <dbReference type="EMBL" id="MCK7595577.1"/>
    </source>
</evidence>
<comment type="caution">
    <text evidence="1">The sequence shown here is derived from an EMBL/GenBank/DDBJ whole genome shotgun (WGS) entry which is preliminary data.</text>
</comment>
<gene>
    <name evidence="1" type="ORF">M0G41_18170</name>
</gene>
<accession>A0ABT0GMI0</accession>
<dbReference type="EMBL" id="JALNMH010000022">
    <property type="protein sequence ID" value="MCK7595577.1"/>
    <property type="molecule type" value="Genomic_DNA"/>
</dbReference>